<proteinExistence type="inferred from homology"/>
<sequence>MHHTFFQFGSNQWSLFIDAFTFLLLWGAARALEWAWLRPRRLERELRKQGLHGTVYRVLATDLRENIRLNKEACSMSMPLSHDIVPRVSPLLHRTIKEFGKQSFTWFGPNPILTVMDPELVREILSNKFGHFEKLKGGLMSRLLANGLLSHDGERWAKHRRILNPAFHVEKLKVLTH</sequence>
<keyword evidence="7" id="KW-0560">Oxidoreductase</keyword>
<keyword evidence="4 11" id="KW-0812">Transmembrane</keyword>
<keyword evidence="13" id="KW-1185">Reference proteome</keyword>
<feature type="transmembrane region" description="Helical" evidence="11">
    <location>
        <begin position="15"/>
        <end position="37"/>
    </location>
</feature>
<dbReference type="Proteomes" id="UP001140206">
    <property type="component" value="Chromosome 2"/>
</dbReference>
<keyword evidence="10 11" id="KW-0472">Membrane</keyword>
<evidence type="ECO:0000256" key="6">
    <source>
        <dbReference type="ARBA" id="ARBA00022989"/>
    </source>
</evidence>
<dbReference type="InterPro" id="IPR036396">
    <property type="entry name" value="Cyt_P450_sf"/>
</dbReference>
<accession>A0AAV8F3N5</accession>
<evidence type="ECO:0000256" key="3">
    <source>
        <dbReference type="ARBA" id="ARBA00022617"/>
    </source>
</evidence>
<evidence type="ECO:0000256" key="11">
    <source>
        <dbReference type="SAM" id="Phobius"/>
    </source>
</evidence>
<evidence type="ECO:0000256" key="8">
    <source>
        <dbReference type="ARBA" id="ARBA00023004"/>
    </source>
</evidence>
<evidence type="ECO:0000256" key="1">
    <source>
        <dbReference type="ARBA" id="ARBA00004370"/>
    </source>
</evidence>
<keyword evidence="8" id="KW-0408">Iron</keyword>
<dbReference type="InterPro" id="IPR001128">
    <property type="entry name" value="Cyt_P450"/>
</dbReference>
<comment type="subcellular location">
    <subcellularLocation>
        <location evidence="1">Membrane</location>
    </subcellularLocation>
</comment>
<evidence type="ECO:0000256" key="2">
    <source>
        <dbReference type="ARBA" id="ARBA00010617"/>
    </source>
</evidence>
<dbReference type="InterPro" id="IPR050665">
    <property type="entry name" value="Cytochrome_P450_Monooxygen"/>
</dbReference>
<reference evidence="12" key="1">
    <citation type="submission" date="2022-08" db="EMBL/GenBank/DDBJ databases">
        <authorList>
            <person name="Marques A."/>
        </authorList>
    </citation>
    <scope>NUCLEOTIDE SEQUENCE</scope>
    <source>
        <strain evidence="12">RhyPub2mFocal</strain>
        <tissue evidence="12">Leaves</tissue>
    </source>
</reference>
<keyword evidence="5" id="KW-0479">Metal-binding</keyword>
<evidence type="ECO:0000313" key="13">
    <source>
        <dbReference type="Proteomes" id="UP001140206"/>
    </source>
</evidence>
<evidence type="ECO:0000256" key="10">
    <source>
        <dbReference type="ARBA" id="ARBA00023136"/>
    </source>
</evidence>
<evidence type="ECO:0000256" key="9">
    <source>
        <dbReference type="ARBA" id="ARBA00023033"/>
    </source>
</evidence>
<evidence type="ECO:0000256" key="7">
    <source>
        <dbReference type="ARBA" id="ARBA00023002"/>
    </source>
</evidence>
<evidence type="ECO:0000313" key="12">
    <source>
        <dbReference type="EMBL" id="KAJ4787714.1"/>
    </source>
</evidence>
<gene>
    <name evidence="12" type="ORF">LUZ62_038960</name>
</gene>
<dbReference type="GO" id="GO:0016705">
    <property type="term" value="F:oxidoreductase activity, acting on paired donors, with incorporation or reduction of molecular oxygen"/>
    <property type="evidence" value="ECO:0007669"/>
    <property type="project" value="InterPro"/>
</dbReference>
<keyword evidence="9" id="KW-0503">Monooxygenase</keyword>
<dbReference type="GO" id="GO:0006629">
    <property type="term" value="P:lipid metabolic process"/>
    <property type="evidence" value="ECO:0007669"/>
    <property type="project" value="UniProtKB-ARBA"/>
</dbReference>
<dbReference type="Pfam" id="PF00067">
    <property type="entry name" value="p450"/>
    <property type="match status" value="1"/>
</dbReference>
<dbReference type="PANTHER" id="PTHR24282">
    <property type="entry name" value="CYTOCHROME P450 FAMILY MEMBER"/>
    <property type="match status" value="1"/>
</dbReference>
<keyword evidence="3" id="KW-0349">Heme</keyword>
<keyword evidence="6 11" id="KW-1133">Transmembrane helix</keyword>
<evidence type="ECO:0000256" key="5">
    <source>
        <dbReference type="ARBA" id="ARBA00022723"/>
    </source>
</evidence>
<comment type="similarity">
    <text evidence="2">Belongs to the cytochrome P450 family.</text>
</comment>
<dbReference type="GO" id="GO:0004497">
    <property type="term" value="F:monooxygenase activity"/>
    <property type="evidence" value="ECO:0007669"/>
    <property type="project" value="UniProtKB-KW"/>
</dbReference>
<protein>
    <submittedName>
        <fullName evidence="12">Cytochrome P450 72A14</fullName>
    </submittedName>
</protein>
<dbReference type="GO" id="GO:0005506">
    <property type="term" value="F:iron ion binding"/>
    <property type="evidence" value="ECO:0007669"/>
    <property type="project" value="InterPro"/>
</dbReference>
<dbReference type="Gene3D" id="1.10.630.10">
    <property type="entry name" value="Cytochrome P450"/>
    <property type="match status" value="1"/>
</dbReference>
<organism evidence="12 13">
    <name type="scientific">Rhynchospora pubera</name>
    <dbReference type="NCBI Taxonomy" id="906938"/>
    <lineage>
        <taxon>Eukaryota</taxon>
        <taxon>Viridiplantae</taxon>
        <taxon>Streptophyta</taxon>
        <taxon>Embryophyta</taxon>
        <taxon>Tracheophyta</taxon>
        <taxon>Spermatophyta</taxon>
        <taxon>Magnoliopsida</taxon>
        <taxon>Liliopsida</taxon>
        <taxon>Poales</taxon>
        <taxon>Cyperaceae</taxon>
        <taxon>Cyperoideae</taxon>
        <taxon>Rhynchosporeae</taxon>
        <taxon>Rhynchospora</taxon>
    </lineage>
</organism>
<dbReference type="GO" id="GO:0016020">
    <property type="term" value="C:membrane"/>
    <property type="evidence" value="ECO:0007669"/>
    <property type="project" value="UniProtKB-SubCell"/>
</dbReference>
<dbReference type="EMBL" id="JAMFTS010000002">
    <property type="protein sequence ID" value="KAJ4787714.1"/>
    <property type="molecule type" value="Genomic_DNA"/>
</dbReference>
<evidence type="ECO:0000256" key="4">
    <source>
        <dbReference type="ARBA" id="ARBA00022692"/>
    </source>
</evidence>
<dbReference type="AlphaFoldDB" id="A0AAV8F3N5"/>
<dbReference type="GO" id="GO:0020037">
    <property type="term" value="F:heme binding"/>
    <property type="evidence" value="ECO:0007669"/>
    <property type="project" value="InterPro"/>
</dbReference>
<dbReference type="PANTHER" id="PTHR24282:SF255">
    <property type="entry name" value="CYTOCHROME P450 72A11-RELATED"/>
    <property type="match status" value="1"/>
</dbReference>
<name>A0AAV8F3N5_9POAL</name>
<comment type="caution">
    <text evidence="12">The sequence shown here is derived from an EMBL/GenBank/DDBJ whole genome shotgun (WGS) entry which is preliminary data.</text>
</comment>
<dbReference type="SUPFAM" id="SSF48264">
    <property type="entry name" value="Cytochrome P450"/>
    <property type="match status" value="1"/>
</dbReference>